<feature type="region of interest" description="Disordered" evidence="1">
    <location>
        <begin position="531"/>
        <end position="586"/>
    </location>
</feature>
<dbReference type="Pfam" id="PF03439">
    <property type="entry name" value="Spt5-NGN"/>
    <property type="match status" value="1"/>
</dbReference>
<evidence type="ECO:0000259" key="2">
    <source>
        <dbReference type="Pfam" id="PF03439"/>
    </source>
</evidence>
<dbReference type="InterPro" id="IPR008991">
    <property type="entry name" value="Translation_prot_SH3-like_sf"/>
</dbReference>
<dbReference type="EMBL" id="NHTK01000668">
    <property type="protein sequence ID" value="PPR06332.1"/>
    <property type="molecule type" value="Genomic_DNA"/>
</dbReference>
<feature type="compositionally biased region" description="Low complexity" evidence="1">
    <location>
        <begin position="970"/>
        <end position="979"/>
    </location>
</feature>
<feature type="compositionally biased region" description="Low complexity" evidence="1">
    <location>
        <begin position="558"/>
        <end position="577"/>
    </location>
</feature>
<dbReference type="InterPro" id="IPR036735">
    <property type="entry name" value="NGN_dom_sf"/>
</dbReference>
<feature type="domain" description="NGN" evidence="2">
    <location>
        <begin position="102"/>
        <end position="165"/>
    </location>
</feature>
<dbReference type="InterPro" id="IPR005100">
    <property type="entry name" value="NGN-domain"/>
</dbReference>
<dbReference type="InterPro" id="IPR039659">
    <property type="entry name" value="SPT5"/>
</dbReference>
<dbReference type="GO" id="GO:0006357">
    <property type="term" value="P:regulation of transcription by RNA polymerase II"/>
    <property type="evidence" value="ECO:0007669"/>
    <property type="project" value="InterPro"/>
</dbReference>
<dbReference type="PANTHER" id="PTHR11125:SF7">
    <property type="entry name" value="TRANSCRIPTION ELONGATION FACTOR SPT5"/>
    <property type="match status" value="1"/>
</dbReference>
<accession>A0A409YTK4</accession>
<protein>
    <recommendedName>
        <fullName evidence="2">NGN domain-containing protein</fullName>
    </recommendedName>
</protein>
<gene>
    <name evidence="3" type="ORF">CVT24_002508</name>
</gene>
<keyword evidence="4" id="KW-1185">Reference proteome</keyword>
<feature type="compositionally biased region" description="Polar residues" evidence="1">
    <location>
        <begin position="874"/>
        <end position="887"/>
    </location>
</feature>
<dbReference type="PANTHER" id="PTHR11125">
    <property type="entry name" value="SUPPRESSOR OF TY 5"/>
    <property type="match status" value="1"/>
</dbReference>
<dbReference type="STRING" id="181874.A0A409YTK4"/>
<dbReference type="GO" id="GO:0003729">
    <property type="term" value="F:mRNA binding"/>
    <property type="evidence" value="ECO:0007669"/>
    <property type="project" value="TreeGrafter"/>
</dbReference>
<evidence type="ECO:0000313" key="3">
    <source>
        <dbReference type="EMBL" id="PPR06332.1"/>
    </source>
</evidence>
<dbReference type="SUPFAM" id="SSF50104">
    <property type="entry name" value="Translation proteins SH3-like domain"/>
    <property type="match status" value="1"/>
</dbReference>
<comment type="caution">
    <text evidence="3">The sequence shown here is derived from an EMBL/GenBank/DDBJ whole genome shotgun (WGS) entry which is preliminary data.</text>
</comment>
<dbReference type="InParanoid" id="A0A409YTK4"/>
<proteinExistence type="predicted"/>
<dbReference type="Gene3D" id="3.30.70.940">
    <property type="entry name" value="NusG, N-terminal domain"/>
    <property type="match status" value="1"/>
</dbReference>
<feature type="region of interest" description="Disordered" evidence="1">
    <location>
        <begin position="865"/>
        <end position="913"/>
    </location>
</feature>
<feature type="region of interest" description="Disordered" evidence="1">
    <location>
        <begin position="970"/>
        <end position="992"/>
    </location>
</feature>
<dbReference type="GO" id="GO:0006368">
    <property type="term" value="P:transcription elongation by RNA polymerase II"/>
    <property type="evidence" value="ECO:0007669"/>
    <property type="project" value="TreeGrafter"/>
</dbReference>
<dbReference type="GO" id="GO:0032044">
    <property type="term" value="C:DSIF complex"/>
    <property type="evidence" value="ECO:0007669"/>
    <property type="project" value="TreeGrafter"/>
</dbReference>
<dbReference type="GO" id="GO:0032784">
    <property type="term" value="P:regulation of DNA-templated transcription elongation"/>
    <property type="evidence" value="ECO:0007669"/>
    <property type="project" value="InterPro"/>
</dbReference>
<evidence type="ECO:0000256" key="1">
    <source>
        <dbReference type="SAM" id="MobiDB-lite"/>
    </source>
</evidence>
<organism evidence="3 4">
    <name type="scientific">Panaeolus cyanescens</name>
    <dbReference type="NCBI Taxonomy" id="181874"/>
    <lineage>
        <taxon>Eukaryota</taxon>
        <taxon>Fungi</taxon>
        <taxon>Dikarya</taxon>
        <taxon>Basidiomycota</taxon>
        <taxon>Agaricomycotina</taxon>
        <taxon>Agaricomycetes</taxon>
        <taxon>Agaricomycetidae</taxon>
        <taxon>Agaricales</taxon>
        <taxon>Agaricineae</taxon>
        <taxon>Galeropsidaceae</taxon>
        <taxon>Panaeolus</taxon>
    </lineage>
</organism>
<evidence type="ECO:0000313" key="4">
    <source>
        <dbReference type="Proteomes" id="UP000284842"/>
    </source>
</evidence>
<dbReference type="OrthoDB" id="3048815at2759"/>
<name>A0A409YTK4_9AGAR</name>
<sequence>MPNLSKLQDVSRFLDLEAVVDREEEEEDEYGDEDMEDFLDNSVVDEEDVLRGERNRFWKDLENDDDGVETYMEGLAQRMLLQRREEHSEAHPHAANFEAYPIYRVRCIVGMEEEAVFYLLQDTDSEKLIRSAFTRGSIRGHIYVESLMSEKVVALLRRTPGIIRRSTGGVITQAIDQEEWPRLMTMTASKVEFASQGQWVQIRNGDYRGDVGLVSLCASWGSEVLLVPRLQNSSLPLKKTSKRKRTRDQPPLSLFDPSVYQCQSNLQAMRTGQGTYRAGCITFQHGLIVKRYDHHSLKSGVLSIPSEHFYLFLQSKHPFIALHPLPRPAEWSISPNDSVTTSDHSRKGVVRSIGPYLVDVELDGEEHELVAIEWKNIRKIFSIADFVEICSGASTGTSGWIQTINDDIAVIISKTSVLDLGEGPCPTSVANVNETHISEHEVHVNWLKNASPTYLHVAPLVATTSKAKSDDVFHRNNDGISPLVGTEIIVSKKGHPWKGYRGVVKNVVGHNNGPALRLQPANTLAITSTASSSATISTTTSSSLHDVTDTRNAWDPNSRTPVSRSRSASPVPMLLENPTPPAPSPSHPLLDTRLLSIPLWVLVNGGGFNNKDVVVSVTRVGQRLCICRDAFKTTTLLEPSWVSISHPNPTRDNGLLVVIRGEHCGKYVRRIHHRYGDTRSSVFVQLAVLARKAGESDVITDERLELSPEYLCLAYESPQDKKLNQTLMHTLREQARQILQQYPPQNSPVSCDQMSTETRSPANVIQQLIEPASESGQNQLPARLGDLDRDQYDEYMSPASEVIHRGGRRQDNSEKSIVLYRGGYRGLTDSNAAIGPGDSVSHVGVRLPDHEQDFRSAHDSYYDKFKRFRGPGPSESQYSNGDSSSRRSAVVYRGGGHRAPDMRTTSTPDYDAASRNVPLQNLNLQALIPIHQPDQTHSDMSVDIAQNLEDLASPAATNPDTRSQLRFYSTSYSSKKASSNHGCPKRRTAEAKERASDVRHHLNELLHSAPFDEQSMVSIQEAMTFQRAWDAKGRGTQLNCCDADNFRVMLHCKPRCGWNMSAARIFAKDFIEKYGRDPSEAQKVQEAFLVRISVLQRQYRETLQPPAKKLARMDEDRRVKRKKGLFDRRRFVVAHHPALKCYEDDIDAIGWKAMSSDESDHERSTGLSLPGLPQARLTGNYFVVKPQWRSTTMSQVFHGLDTLYPVIKTSVGYNQRGQLPHLRIHDPDRIGSRNQFPTYLPLLVYDSNWITETDDKANYEVFPNRTAKVRVNEMLDAVLQLLRVRGARAPTN</sequence>
<reference evidence="3 4" key="1">
    <citation type="journal article" date="2018" name="Evol. Lett.">
        <title>Horizontal gene cluster transfer increased hallucinogenic mushroom diversity.</title>
        <authorList>
            <person name="Reynolds H.T."/>
            <person name="Vijayakumar V."/>
            <person name="Gluck-Thaler E."/>
            <person name="Korotkin H.B."/>
            <person name="Matheny P.B."/>
            <person name="Slot J.C."/>
        </authorList>
    </citation>
    <scope>NUCLEOTIDE SEQUENCE [LARGE SCALE GENOMIC DNA]</scope>
    <source>
        <strain evidence="3 4">2629</strain>
    </source>
</reference>
<feature type="compositionally biased region" description="Low complexity" evidence="1">
    <location>
        <begin position="531"/>
        <end position="544"/>
    </location>
</feature>
<dbReference type="Proteomes" id="UP000284842">
    <property type="component" value="Unassembled WGS sequence"/>
</dbReference>